<dbReference type="Pfam" id="PF20159">
    <property type="entry name" value="YidB"/>
    <property type="match status" value="1"/>
</dbReference>
<keyword evidence="2" id="KW-1185">Reference proteome</keyword>
<name>A0A7Y7B415_STRMO</name>
<accession>A0A7Y7B415</accession>
<evidence type="ECO:0000313" key="1">
    <source>
        <dbReference type="EMBL" id="NVK78552.1"/>
    </source>
</evidence>
<reference evidence="1 2" key="1">
    <citation type="submission" date="2020-04" db="EMBL/GenBank/DDBJ databases">
        <title>Draft Genome Sequence of Streptomyces morookaense DSM 40503, an 8-azaguanine-producing strain.</title>
        <authorList>
            <person name="Qi J."/>
            <person name="Gao J.-M."/>
        </authorList>
    </citation>
    <scope>NUCLEOTIDE SEQUENCE [LARGE SCALE GENOMIC DNA]</scope>
    <source>
        <strain evidence="1 2">DSM 40503</strain>
    </source>
</reference>
<organism evidence="1 2">
    <name type="scientific">Streptomyces morookaense</name>
    <name type="common">Streptoverticillium morookaense</name>
    <dbReference type="NCBI Taxonomy" id="1970"/>
    <lineage>
        <taxon>Bacteria</taxon>
        <taxon>Bacillati</taxon>
        <taxon>Actinomycetota</taxon>
        <taxon>Actinomycetes</taxon>
        <taxon>Kitasatosporales</taxon>
        <taxon>Streptomycetaceae</taxon>
        <taxon>Streptomyces</taxon>
    </lineage>
</organism>
<protein>
    <submittedName>
        <fullName evidence="1">DUF937 domain-containing protein</fullName>
    </submittedName>
</protein>
<dbReference type="InterPro" id="IPR045372">
    <property type="entry name" value="YidB"/>
</dbReference>
<dbReference type="Gene3D" id="1.10.10.690">
    <property type="entry name" value="YidB-like"/>
    <property type="match status" value="1"/>
</dbReference>
<dbReference type="InterPro" id="IPR027405">
    <property type="entry name" value="YidB-like"/>
</dbReference>
<dbReference type="AlphaFoldDB" id="A0A7Y7B415"/>
<comment type="caution">
    <text evidence="1">The sequence shown here is derived from an EMBL/GenBank/DDBJ whole genome shotgun (WGS) entry which is preliminary data.</text>
</comment>
<dbReference type="SUPFAM" id="SSF140804">
    <property type="entry name" value="YidB-like"/>
    <property type="match status" value="1"/>
</dbReference>
<evidence type="ECO:0000313" key="2">
    <source>
        <dbReference type="Proteomes" id="UP000587462"/>
    </source>
</evidence>
<gene>
    <name evidence="1" type="ORF">HG542_12830</name>
</gene>
<sequence>MAGNDLGSLLGGLIGEGEGKGRDGKLLATLLGTLGDSGQLGGNPLEGLMRELTEGGLGEQARSWVGTSANTAVSGPEIAQALPYQTLEHVAQQAGCSPEQAADRLAEALPKVVDRLTPRGEVPQGSLEDLIRQQL</sequence>
<proteinExistence type="predicted"/>
<dbReference type="EMBL" id="JABBXF010000025">
    <property type="protein sequence ID" value="NVK78552.1"/>
    <property type="molecule type" value="Genomic_DNA"/>
</dbReference>
<dbReference type="Proteomes" id="UP000587462">
    <property type="component" value="Unassembled WGS sequence"/>
</dbReference>